<dbReference type="InterPro" id="IPR017927">
    <property type="entry name" value="FAD-bd_FR_type"/>
</dbReference>
<dbReference type="PANTHER" id="PTHR19384:SF128">
    <property type="entry name" value="NADPH OXIDOREDUCTASE A"/>
    <property type="match status" value="1"/>
</dbReference>
<dbReference type="PROSITE" id="PS51384">
    <property type="entry name" value="FAD_FR"/>
    <property type="match status" value="1"/>
</dbReference>
<evidence type="ECO:0000256" key="2">
    <source>
        <dbReference type="ARBA" id="ARBA00001974"/>
    </source>
</evidence>
<dbReference type="Pfam" id="PF00175">
    <property type="entry name" value="NAD_binding_1"/>
    <property type="match status" value="1"/>
</dbReference>
<dbReference type="Gene3D" id="3.40.50.80">
    <property type="entry name" value="Nucleotide-binding domain of ferredoxin-NADP reductase (FNR) module"/>
    <property type="match status" value="1"/>
</dbReference>
<dbReference type="PRINTS" id="PR00371">
    <property type="entry name" value="FPNCR"/>
</dbReference>
<feature type="non-terminal residue" evidence="8">
    <location>
        <position position="1"/>
    </location>
</feature>
<dbReference type="SUPFAM" id="SSF52343">
    <property type="entry name" value="Ferredoxin reductase-like, C-terminal NADP-linked domain"/>
    <property type="match status" value="1"/>
</dbReference>
<keyword evidence="6" id="KW-0521">NADP</keyword>
<dbReference type="EMBL" id="OB697103">
    <property type="protein sequence ID" value="CAD7238157.1"/>
    <property type="molecule type" value="Genomic_DNA"/>
</dbReference>
<evidence type="ECO:0000256" key="3">
    <source>
        <dbReference type="ARBA" id="ARBA00022630"/>
    </source>
</evidence>
<keyword evidence="4" id="KW-0288">FMN</keyword>
<reference evidence="8" key="1">
    <citation type="submission" date="2020-11" db="EMBL/GenBank/DDBJ databases">
        <authorList>
            <person name="Tran Van P."/>
        </authorList>
    </citation>
    <scope>NUCLEOTIDE SEQUENCE</scope>
</reference>
<keyword evidence="3" id="KW-0285">Flavoprotein</keyword>
<dbReference type="InterPro" id="IPR001709">
    <property type="entry name" value="Flavoprot_Pyr_Nucl_cyt_Rdtase"/>
</dbReference>
<evidence type="ECO:0000256" key="4">
    <source>
        <dbReference type="ARBA" id="ARBA00022643"/>
    </source>
</evidence>
<dbReference type="InterPro" id="IPR017938">
    <property type="entry name" value="Riboflavin_synthase-like_b-brl"/>
</dbReference>
<dbReference type="OrthoDB" id="1688044at2759"/>
<dbReference type="AlphaFoldDB" id="A0A7R8WWH6"/>
<dbReference type="GO" id="GO:0005829">
    <property type="term" value="C:cytosol"/>
    <property type="evidence" value="ECO:0007669"/>
    <property type="project" value="TreeGrafter"/>
</dbReference>
<dbReference type="Gene3D" id="2.40.30.10">
    <property type="entry name" value="Translation factors"/>
    <property type="match status" value="1"/>
</dbReference>
<dbReference type="GO" id="GO:0016491">
    <property type="term" value="F:oxidoreductase activity"/>
    <property type="evidence" value="ECO:0007669"/>
    <property type="project" value="UniProtKB-KW"/>
</dbReference>
<sequence>DGSEKEVYHLELSLENSGIQYQPGDILAIKPENNRRLVSEILRESALNGEARVSIKNDSLSLLDALLTQLEVASLTRKVVQQYAEAISHKVLAKQAADKSQLTHLIGSGDVLDLLVSYPGKLTAQALVDLLRPLQARQYSIASSLEAHPDEVHLLIKRVEFAHESRTHLGVASNWVAHLNPGDVLPIYVKPNNGFKLPPDSATKIIMVGPGTGVAPFRSFLSQRHAAGIEGNSWLFFGEQHFRSDFLYQTEWQQFKNHGTLERISLAFSRDQEEKVYVQHRLLEAGAEIYQWLQDGAHLYVCGDMNHMAKDVHATLIKIFQEFGGYDEAQAQTELDQLISNGRYQRDVY</sequence>
<name>A0A7R8WWH6_9CRUS</name>
<protein>
    <submittedName>
        <fullName evidence="8">Uncharacterized protein</fullName>
    </submittedName>
</protein>
<dbReference type="InterPro" id="IPR023173">
    <property type="entry name" value="NADPH_Cyt_P450_Rdtase_alpha"/>
</dbReference>
<evidence type="ECO:0000256" key="7">
    <source>
        <dbReference type="ARBA" id="ARBA00023002"/>
    </source>
</evidence>
<dbReference type="InterPro" id="IPR039261">
    <property type="entry name" value="FNR_nucleotide-bd"/>
</dbReference>
<evidence type="ECO:0000256" key="5">
    <source>
        <dbReference type="ARBA" id="ARBA00022827"/>
    </source>
</evidence>
<keyword evidence="7" id="KW-0560">Oxidoreductase</keyword>
<evidence type="ECO:0000256" key="6">
    <source>
        <dbReference type="ARBA" id="ARBA00022857"/>
    </source>
</evidence>
<dbReference type="Gene3D" id="1.20.990.10">
    <property type="entry name" value="NADPH-cytochrome p450 Reductase, Chain A, domain 3"/>
    <property type="match status" value="1"/>
</dbReference>
<evidence type="ECO:0000313" key="8">
    <source>
        <dbReference type="EMBL" id="CAD7238157.1"/>
    </source>
</evidence>
<keyword evidence="5" id="KW-0274">FAD</keyword>
<dbReference type="InterPro" id="IPR003097">
    <property type="entry name" value="CysJ-like_FAD-binding"/>
</dbReference>
<dbReference type="FunFam" id="3.40.50.80:FF:000001">
    <property type="entry name" value="NADPH--cytochrome P450 reductase 1"/>
    <property type="match status" value="1"/>
</dbReference>
<evidence type="ECO:0000256" key="1">
    <source>
        <dbReference type="ARBA" id="ARBA00001917"/>
    </source>
</evidence>
<dbReference type="InterPro" id="IPR001433">
    <property type="entry name" value="OxRdtase_FAD/NAD-bd"/>
</dbReference>
<dbReference type="PANTHER" id="PTHR19384">
    <property type="entry name" value="NITRIC OXIDE SYNTHASE-RELATED"/>
    <property type="match status" value="1"/>
</dbReference>
<proteinExistence type="predicted"/>
<dbReference type="Pfam" id="PF00667">
    <property type="entry name" value="FAD_binding_1"/>
    <property type="match status" value="1"/>
</dbReference>
<gene>
    <name evidence="8" type="ORF">CTOB1V02_LOCUS15972</name>
</gene>
<comment type="cofactor">
    <cofactor evidence="1">
        <name>FMN</name>
        <dbReference type="ChEBI" id="CHEBI:58210"/>
    </cofactor>
</comment>
<dbReference type="GO" id="GO:0010181">
    <property type="term" value="F:FMN binding"/>
    <property type="evidence" value="ECO:0007669"/>
    <property type="project" value="TreeGrafter"/>
</dbReference>
<comment type="cofactor">
    <cofactor evidence="2">
        <name>FAD</name>
        <dbReference type="ChEBI" id="CHEBI:57692"/>
    </cofactor>
</comment>
<organism evidence="8">
    <name type="scientific">Cyprideis torosa</name>
    <dbReference type="NCBI Taxonomy" id="163714"/>
    <lineage>
        <taxon>Eukaryota</taxon>
        <taxon>Metazoa</taxon>
        <taxon>Ecdysozoa</taxon>
        <taxon>Arthropoda</taxon>
        <taxon>Crustacea</taxon>
        <taxon>Oligostraca</taxon>
        <taxon>Ostracoda</taxon>
        <taxon>Podocopa</taxon>
        <taxon>Podocopida</taxon>
        <taxon>Cytherocopina</taxon>
        <taxon>Cytheroidea</taxon>
        <taxon>Cytherideidae</taxon>
        <taxon>Cyprideis</taxon>
    </lineage>
</organism>
<dbReference type="GO" id="GO:0050660">
    <property type="term" value="F:flavin adenine dinucleotide binding"/>
    <property type="evidence" value="ECO:0007669"/>
    <property type="project" value="TreeGrafter"/>
</dbReference>
<dbReference type="SUPFAM" id="SSF63380">
    <property type="entry name" value="Riboflavin synthase domain-like"/>
    <property type="match status" value="1"/>
</dbReference>
<accession>A0A7R8WWH6</accession>